<proteinExistence type="predicted"/>
<dbReference type="AlphaFoldDB" id="M7WJ66"/>
<sequence>PNPNPNPNADHSIEYGLNIGRHSLEEALEAAKQGPKGLIKANISRNTITTLREFLKENDYLVKPADKNLGLIILPKQWYIDEGIRQLSDTSTYKVVHTVEYIDKLHQLADYRKEFISYWLTRSNDVNKLLTGKRGLTKFLKYPLIADIILPAFHHLPKVHKTPLKGRPIVPSYAWITSNLSRYIDSLLQPLVRSYSWILRDSKHLLRELAKLQLPLHEEIWLITADIQSMYTNLPTTEGIDIMNWLGREHYQSKDIGNFIGEATSFVLENNYLSFQDQVYHQTDGTAMGTSMAPTYANLFVAAFEDQFKIPYLDNLLYYGRYIDDVLAIVHGSKEKALKVVEHLNALHPKLQFDAEISDRAIPFLDIHLYLRKDTVTPGKVTLHTKVYQKPLNAYQYIPWSSYHPESVKLAFIKGELTRYIRISSSYSDYLRVAQLFWKRLRRRGYPVRWLRRAFKMVTYHSQRAVSVVDRAKGDTTRSPLVYHIEYNPVWDFVNGSKVLTHTVKHWKPHYHKLIGTKSNRIMRAVHRCRNLSDYMNTWNKELLAHKG</sequence>
<dbReference type="HOGENOM" id="CLU_016563_1_0_1"/>
<dbReference type="EMBL" id="KB722717">
    <property type="protein sequence ID" value="EMS18061.1"/>
    <property type="molecule type" value="Genomic_DNA"/>
</dbReference>
<evidence type="ECO:0000259" key="1">
    <source>
        <dbReference type="PROSITE" id="PS50878"/>
    </source>
</evidence>
<dbReference type="GO" id="GO:0003964">
    <property type="term" value="F:RNA-directed DNA polymerase activity"/>
    <property type="evidence" value="ECO:0007669"/>
    <property type="project" value="UniProtKB-KW"/>
</dbReference>
<protein>
    <submittedName>
        <fullName evidence="2">Reverse transcriptase</fullName>
    </submittedName>
</protein>
<feature type="non-terminal residue" evidence="2">
    <location>
        <position position="1"/>
    </location>
</feature>
<keyword evidence="3" id="KW-1185">Reference proteome</keyword>
<dbReference type="InterPro" id="IPR000477">
    <property type="entry name" value="RT_dom"/>
</dbReference>
<dbReference type="eggNOG" id="ENOG502RSCH">
    <property type="taxonomic scope" value="Eukaryota"/>
</dbReference>
<gene>
    <name evidence="2" type="ORF">RHTO_07682</name>
</gene>
<dbReference type="PANTHER" id="PTHR21301:SF12">
    <property type="match status" value="1"/>
</dbReference>
<organism evidence="2 3">
    <name type="scientific">Rhodotorula toruloides (strain NP11)</name>
    <name type="common">Yeast</name>
    <name type="synonym">Rhodosporidium toruloides</name>
    <dbReference type="NCBI Taxonomy" id="1130832"/>
    <lineage>
        <taxon>Eukaryota</taxon>
        <taxon>Fungi</taxon>
        <taxon>Dikarya</taxon>
        <taxon>Basidiomycota</taxon>
        <taxon>Pucciniomycotina</taxon>
        <taxon>Microbotryomycetes</taxon>
        <taxon>Sporidiobolales</taxon>
        <taxon>Sporidiobolaceae</taxon>
        <taxon>Rhodotorula</taxon>
    </lineage>
</organism>
<keyword evidence="2" id="KW-0695">RNA-directed DNA polymerase</keyword>
<keyword evidence="2" id="KW-0548">Nucleotidyltransferase</keyword>
<dbReference type="PANTHER" id="PTHR21301">
    <property type="entry name" value="REVERSE TRANSCRIPTASE"/>
    <property type="match status" value="1"/>
</dbReference>
<dbReference type="PROSITE" id="PS50878">
    <property type="entry name" value="RT_POL"/>
    <property type="match status" value="1"/>
</dbReference>
<dbReference type="GeneID" id="27371695"/>
<accession>M7WJ66</accession>
<dbReference type="RefSeq" id="XP_016269180.1">
    <property type="nucleotide sequence ID" value="XM_016421338.1"/>
</dbReference>
<reference evidence="2 3" key="1">
    <citation type="journal article" date="2012" name="Nat. Commun.">
        <title>A multi-omic map of the lipid-producing yeast Rhodosporidium toruloides.</title>
        <authorList>
            <person name="Zhu Z."/>
            <person name="Zhang S."/>
            <person name="Liu H."/>
            <person name="Shen H."/>
            <person name="Lin X."/>
            <person name="Yang F."/>
            <person name="Zhou Y.J."/>
            <person name="Jin G."/>
            <person name="Ye M."/>
            <person name="Zou H."/>
            <person name="Zou H."/>
            <person name="Zhao Z.K."/>
        </authorList>
    </citation>
    <scope>NUCLEOTIDE SEQUENCE [LARGE SCALE GENOMIC DNA]</scope>
    <source>
        <strain evidence="2 3">NP11</strain>
    </source>
</reference>
<evidence type="ECO:0000313" key="2">
    <source>
        <dbReference type="EMBL" id="EMS18061.1"/>
    </source>
</evidence>
<name>M7WJ66_RHOT1</name>
<dbReference type="Pfam" id="PF26215">
    <property type="entry name" value="HTH_animal"/>
    <property type="match status" value="1"/>
</dbReference>
<keyword evidence="2" id="KW-0808">Transferase</keyword>
<dbReference type="InterPro" id="IPR058912">
    <property type="entry name" value="HTH_animal"/>
</dbReference>
<feature type="domain" description="Reverse transcriptase" evidence="1">
    <location>
        <begin position="55"/>
        <end position="383"/>
    </location>
</feature>
<evidence type="ECO:0000313" key="3">
    <source>
        <dbReference type="Proteomes" id="UP000016926"/>
    </source>
</evidence>
<dbReference type="Proteomes" id="UP000016926">
    <property type="component" value="Unassembled WGS sequence"/>
</dbReference>